<comment type="similarity">
    <text evidence="1">Belongs to the tubulin family.</text>
</comment>
<dbReference type="Gene3D" id="3.40.50.1440">
    <property type="entry name" value="Tubulin/FtsZ, GTPase domain"/>
    <property type="match status" value="2"/>
</dbReference>
<evidence type="ECO:0000256" key="1">
    <source>
        <dbReference type="ARBA" id="ARBA00009636"/>
    </source>
</evidence>
<evidence type="ECO:0000256" key="3">
    <source>
        <dbReference type="ARBA" id="ARBA00022741"/>
    </source>
</evidence>
<evidence type="ECO:0000256" key="4">
    <source>
        <dbReference type="ARBA" id="ARBA00023134"/>
    </source>
</evidence>
<dbReference type="InterPro" id="IPR000217">
    <property type="entry name" value="Tubulin"/>
</dbReference>
<feature type="transmembrane region" description="Helical" evidence="5">
    <location>
        <begin position="56"/>
        <end position="77"/>
    </location>
</feature>
<keyword evidence="3" id="KW-0547">Nucleotide-binding</keyword>
<dbReference type="EMBL" id="QGNW01001587">
    <property type="protein sequence ID" value="RVW35990.1"/>
    <property type="molecule type" value="Genomic_DNA"/>
</dbReference>
<dbReference type="SUPFAM" id="SSF52490">
    <property type="entry name" value="Tubulin nucleotide-binding domain-like"/>
    <property type="match status" value="1"/>
</dbReference>
<dbReference type="GO" id="GO:0005525">
    <property type="term" value="F:GTP binding"/>
    <property type="evidence" value="ECO:0007669"/>
    <property type="project" value="UniProtKB-KW"/>
</dbReference>
<evidence type="ECO:0000313" key="7">
    <source>
        <dbReference type="Proteomes" id="UP000288805"/>
    </source>
</evidence>
<keyword evidence="4" id="KW-0342">GTP-binding</keyword>
<evidence type="ECO:0000313" key="6">
    <source>
        <dbReference type="EMBL" id="RVW35990.1"/>
    </source>
</evidence>
<proteinExistence type="inferred from homology"/>
<dbReference type="SUPFAM" id="SSF55307">
    <property type="entry name" value="Tubulin C-terminal domain-like"/>
    <property type="match status" value="1"/>
</dbReference>
<dbReference type="Proteomes" id="UP000288805">
    <property type="component" value="Unassembled WGS sequence"/>
</dbReference>
<gene>
    <name evidence="6" type="primary">TUBB1_0</name>
    <name evidence="6" type="ORF">CK203_078286</name>
</gene>
<accession>A0A438DKJ2</accession>
<protein>
    <submittedName>
        <fullName evidence="6">Tubulin beta-1 chain</fullName>
    </submittedName>
</protein>
<evidence type="ECO:0000256" key="5">
    <source>
        <dbReference type="SAM" id="Phobius"/>
    </source>
</evidence>
<dbReference type="PANTHER" id="PTHR11588">
    <property type="entry name" value="TUBULIN"/>
    <property type="match status" value="1"/>
</dbReference>
<keyword evidence="2" id="KW-0493">Microtubule</keyword>
<evidence type="ECO:0000256" key="2">
    <source>
        <dbReference type="ARBA" id="ARBA00022701"/>
    </source>
</evidence>
<sequence length="241" mass="27159">MHPPMVLLAMVKRGRYESVDLLLGIRRLPGDPFPLHVKAYIYSFRGTVPLINGEEIFYVVMMIIGVSRSIITLRAAVRNHGDRMWDMVVCRDSVHPPIPKPLPDLSIIFFILMIAWPAYHVPLGAKINGGIDSKMGILLISKIRKEHPGRMMPTFTVFSSPKVSDTVVEPYNATLLMFSGQLNFDLRKPLANLILFSHLHFFLVGLAILISHGSQQYHALPVPVLTQQIWDAKNMMRAANP</sequence>
<keyword evidence="5" id="KW-0812">Transmembrane</keyword>
<comment type="caution">
    <text evidence="6">The sequence shown here is derived from an EMBL/GenBank/DDBJ whole genome shotgun (WGS) entry which is preliminary data.</text>
</comment>
<keyword evidence="5" id="KW-0472">Membrane</keyword>
<dbReference type="AlphaFoldDB" id="A0A438DKJ2"/>
<keyword evidence="5" id="KW-1133">Transmembrane helix</keyword>
<feature type="transmembrane region" description="Helical" evidence="5">
    <location>
        <begin position="190"/>
        <end position="210"/>
    </location>
</feature>
<name>A0A438DKJ2_VITVI</name>
<dbReference type="OrthoDB" id="1662883at2759"/>
<dbReference type="GO" id="GO:0005874">
    <property type="term" value="C:microtubule"/>
    <property type="evidence" value="ECO:0007669"/>
    <property type="project" value="UniProtKB-KW"/>
</dbReference>
<dbReference type="GO" id="GO:0007017">
    <property type="term" value="P:microtubule-based process"/>
    <property type="evidence" value="ECO:0007669"/>
    <property type="project" value="InterPro"/>
</dbReference>
<dbReference type="PRINTS" id="PR01161">
    <property type="entry name" value="TUBULIN"/>
</dbReference>
<dbReference type="InterPro" id="IPR036525">
    <property type="entry name" value="Tubulin/FtsZ_GTPase_sf"/>
</dbReference>
<organism evidence="6 7">
    <name type="scientific">Vitis vinifera</name>
    <name type="common">Grape</name>
    <dbReference type="NCBI Taxonomy" id="29760"/>
    <lineage>
        <taxon>Eukaryota</taxon>
        <taxon>Viridiplantae</taxon>
        <taxon>Streptophyta</taxon>
        <taxon>Embryophyta</taxon>
        <taxon>Tracheophyta</taxon>
        <taxon>Spermatophyta</taxon>
        <taxon>Magnoliopsida</taxon>
        <taxon>eudicotyledons</taxon>
        <taxon>Gunneridae</taxon>
        <taxon>Pentapetalae</taxon>
        <taxon>rosids</taxon>
        <taxon>Vitales</taxon>
        <taxon>Vitaceae</taxon>
        <taxon>Viteae</taxon>
        <taxon>Vitis</taxon>
    </lineage>
</organism>
<dbReference type="InterPro" id="IPR008280">
    <property type="entry name" value="Tub_FtsZ_C"/>
</dbReference>
<reference evidence="6 7" key="1">
    <citation type="journal article" date="2018" name="PLoS Genet.">
        <title>Population sequencing reveals clonal diversity and ancestral inbreeding in the grapevine cultivar Chardonnay.</title>
        <authorList>
            <person name="Roach M.J."/>
            <person name="Johnson D.L."/>
            <person name="Bohlmann J."/>
            <person name="van Vuuren H.J."/>
            <person name="Jones S.J."/>
            <person name="Pretorius I.S."/>
            <person name="Schmidt S.A."/>
            <person name="Borneman A.R."/>
        </authorList>
    </citation>
    <scope>NUCLEOTIDE SEQUENCE [LARGE SCALE GENOMIC DNA]</scope>
    <source>
        <strain evidence="7">cv. Chardonnay</strain>
        <tissue evidence="6">Leaf</tissue>
    </source>
</reference>